<feature type="region of interest" description="Disordered" evidence="1">
    <location>
        <begin position="92"/>
        <end position="150"/>
    </location>
</feature>
<evidence type="ECO:0000313" key="2">
    <source>
        <dbReference type="EnsemblMetazoa" id="GMOY009891-PA"/>
    </source>
</evidence>
<proteinExistence type="predicted"/>
<dbReference type="EnsemblMetazoa" id="GMOY009891-RA">
    <property type="protein sequence ID" value="GMOY009891-PA"/>
    <property type="gene ID" value="GMOY009891"/>
</dbReference>
<feature type="compositionally biased region" description="Polar residues" evidence="1">
    <location>
        <begin position="126"/>
        <end position="135"/>
    </location>
</feature>
<dbReference type="VEuPathDB" id="VectorBase:GMOY009891"/>
<dbReference type="AlphaFoldDB" id="A0A1B0G9A4"/>
<feature type="compositionally biased region" description="Basic and acidic residues" evidence="1">
    <location>
        <begin position="136"/>
        <end position="147"/>
    </location>
</feature>
<organism evidence="2 3">
    <name type="scientific">Glossina morsitans morsitans</name>
    <name type="common">Savannah tsetse fly</name>
    <dbReference type="NCBI Taxonomy" id="37546"/>
    <lineage>
        <taxon>Eukaryota</taxon>
        <taxon>Metazoa</taxon>
        <taxon>Ecdysozoa</taxon>
        <taxon>Arthropoda</taxon>
        <taxon>Hexapoda</taxon>
        <taxon>Insecta</taxon>
        <taxon>Pterygota</taxon>
        <taxon>Neoptera</taxon>
        <taxon>Endopterygota</taxon>
        <taxon>Diptera</taxon>
        <taxon>Brachycera</taxon>
        <taxon>Muscomorpha</taxon>
        <taxon>Hippoboscoidea</taxon>
        <taxon>Glossinidae</taxon>
        <taxon>Glossina</taxon>
    </lineage>
</organism>
<sequence length="175" mass="20327">MCYIFQLAAIRHVRYLKILIIVHSSYIKVDNACAKARKTIAACSENYQSLPELIYRNQWIVYEFERSNRRRERSKVLHITSSYRKEIIVRHPSSANPEERKATNCFVGAERVDEEGESKEKKQRSNLRTSSGDTQETTKKAHPDPKSTMDTIKLGQSSIVMFNEFSFVDWCGTEE</sequence>
<evidence type="ECO:0000313" key="3">
    <source>
        <dbReference type="Proteomes" id="UP000092444"/>
    </source>
</evidence>
<protein>
    <submittedName>
        <fullName evidence="2">Uncharacterized protein</fullName>
    </submittedName>
</protein>
<dbReference type="EMBL" id="CCAG010015057">
    <property type="status" value="NOT_ANNOTATED_CDS"/>
    <property type="molecule type" value="Genomic_DNA"/>
</dbReference>
<reference evidence="2" key="1">
    <citation type="submission" date="2020-05" db="UniProtKB">
        <authorList>
            <consortium name="EnsemblMetazoa"/>
        </authorList>
    </citation>
    <scope>IDENTIFICATION</scope>
    <source>
        <strain evidence="2">Yale</strain>
    </source>
</reference>
<evidence type="ECO:0000256" key="1">
    <source>
        <dbReference type="SAM" id="MobiDB-lite"/>
    </source>
</evidence>
<dbReference type="Proteomes" id="UP000092444">
    <property type="component" value="Unassembled WGS sequence"/>
</dbReference>
<keyword evidence="3" id="KW-1185">Reference proteome</keyword>
<name>A0A1B0G9A4_GLOMM</name>
<accession>A0A1B0G9A4</accession>